<dbReference type="GO" id="GO:0032153">
    <property type="term" value="C:cell division site"/>
    <property type="evidence" value="ECO:0007669"/>
    <property type="project" value="TreeGrafter"/>
</dbReference>
<dbReference type="GO" id="GO:0051301">
    <property type="term" value="P:cell division"/>
    <property type="evidence" value="ECO:0007669"/>
    <property type="project" value="TreeGrafter"/>
</dbReference>
<dbReference type="SMART" id="SM00864">
    <property type="entry name" value="Tubulin"/>
    <property type="match status" value="1"/>
</dbReference>
<dbReference type="Gene3D" id="3.40.50.1440">
    <property type="entry name" value="Tubulin/FtsZ, GTPase domain"/>
    <property type="match status" value="1"/>
</dbReference>
<dbReference type="GO" id="GO:0003924">
    <property type="term" value="F:GTPase activity"/>
    <property type="evidence" value="ECO:0007669"/>
    <property type="project" value="InterPro"/>
</dbReference>
<keyword evidence="2" id="KW-0342">GTP-binding</keyword>
<accession>A0A0F9VYM2</accession>
<gene>
    <name evidence="4" type="ORF">LCGC14_0427000</name>
</gene>
<proteinExistence type="predicted"/>
<protein>
    <recommendedName>
        <fullName evidence="3">Tubulin/FtsZ GTPase domain-containing protein</fullName>
    </recommendedName>
</protein>
<dbReference type="GO" id="GO:0005525">
    <property type="term" value="F:GTP binding"/>
    <property type="evidence" value="ECO:0007669"/>
    <property type="project" value="UniProtKB-KW"/>
</dbReference>
<dbReference type="PANTHER" id="PTHR30314">
    <property type="entry name" value="CELL DIVISION PROTEIN FTSZ-RELATED"/>
    <property type="match status" value="1"/>
</dbReference>
<comment type="caution">
    <text evidence="4">The sequence shown here is derived from an EMBL/GenBank/DDBJ whole genome shotgun (WGS) entry which is preliminary data.</text>
</comment>
<dbReference type="EMBL" id="LAZR01000396">
    <property type="protein sequence ID" value="KKN70808.1"/>
    <property type="molecule type" value="Genomic_DNA"/>
</dbReference>
<dbReference type="InterPro" id="IPR003008">
    <property type="entry name" value="Tubulin_FtsZ_GTPase"/>
</dbReference>
<dbReference type="InterPro" id="IPR045061">
    <property type="entry name" value="FtsZ/CetZ"/>
</dbReference>
<organism evidence="4">
    <name type="scientific">marine sediment metagenome</name>
    <dbReference type="NCBI Taxonomy" id="412755"/>
    <lineage>
        <taxon>unclassified sequences</taxon>
        <taxon>metagenomes</taxon>
        <taxon>ecological metagenomes</taxon>
    </lineage>
</organism>
<dbReference type="SUPFAM" id="SSF52490">
    <property type="entry name" value="Tubulin nucleotide-binding domain-like"/>
    <property type="match status" value="1"/>
</dbReference>
<dbReference type="InterPro" id="IPR036525">
    <property type="entry name" value="Tubulin/FtsZ_GTPase_sf"/>
</dbReference>
<keyword evidence="1" id="KW-0547">Nucleotide-binding</keyword>
<evidence type="ECO:0000256" key="2">
    <source>
        <dbReference type="ARBA" id="ARBA00023134"/>
    </source>
</evidence>
<sequence>MSVKTEEVEQTQEKIVDDLAEHVVVSEPVTPAVDADKLAFLKAQMVAKQVKVEEPKMPPRIIEKKRRTLNLGIVGSGQAGSRLAESFHGLGYGTVVINTAIQDLENINVPEINKVLLNYGLGGASKDPQIGHEAAQMHKDLIRVRIRDLLPDAQVYVFCTSLGGGSGGGSIETIVDVLSDLGAETGIPLVVITVLPMTNEDAQTKKNSLEALSKLSKEVRAGRVHNLIVVDNAKIETIFSDVGPMEFYKVSNQAIVDPLDVFNTYSSIPSNVKSLDPMEFTKILISGGGLSLYGSMTVSNYQDDVALADAVINNLTSGLLAEGFDLKQTQYCGVMFLANKKVWSEMPSSSIHYAMAMVQDHAGTPQGTFRGIYEADIKEDVVKVYSFFSGLALPDSRVEELKAEVAAQLVTIKEKTEKRNLNLSIDTGTTTAVSEADNVRTIIKDKHSIFGRFKKGVVDKRK</sequence>
<evidence type="ECO:0000259" key="3">
    <source>
        <dbReference type="SMART" id="SM00864"/>
    </source>
</evidence>
<dbReference type="Pfam" id="PF22453">
    <property type="entry name" value="TubZ-like_C"/>
    <property type="match status" value="1"/>
</dbReference>
<evidence type="ECO:0000313" key="4">
    <source>
        <dbReference type="EMBL" id="KKN70808.1"/>
    </source>
</evidence>
<dbReference type="GO" id="GO:0005737">
    <property type="term" value="C:cytoplasm"/>
    <property type="evidence" value="ECO:0007669"/>
    <property type="project" value="TreeGrafter"/>
</dbReference>
<evidence type="ECO:0000256" key="1">
    <source>
        <dbReference type="ARBA" id="ARBA00022741"/>
    </source>
</evidence>
<reference evidence="4" key="1">
    <citation type="journal article" date="2015" name="Nature">
        <title>Complex archaea that bridge the gap between prokaryotes and eukaryotes.</title>
        <authorList>
            <person name="Spang A."/>
            <person name="Saw J.H."/>
            <person name="Jorgensen S.L."/>
            <person name="Zaremba-Niedzwiedzka K."/>
            <person name="Martijn J."/>
            <person name="Lind A.E."/>
            <person name="van Eijk R."/>
            <person name="Schleper C."/>
            <person name="Guy L."/>
            <person name="Ettema T.J."/>
        </authorList>
    </citation>
    <scope>NUCLEOTIDE SEQUENCE</scope>
</reference>
<dbReference type="Pfam" id="PF00091">
    <property type="entry name" value="Tubulin"/>
    <property type="match status" value="1"/>
</dbReference>
<dbReference type="InterPro" id="IPR054719">
    <property type="entry name" value="TubZ-like_C"/>
</dbReference>
<name>A0A0F9VYM2_9ZZZZ</name>
<dbReference type="PANTHER" id="PTHR30314:SF10">
    <property type="entry name" value="TUBULIN-LIKE PROTEIN CETZ"/>
    <property type="match status" value="1"/>
</dbReference>
<dbReference type="AlphaFoldDB" id="A0A0F9VYM2"/>
<feature type="domain" description="Tubulin/FtsZ GTPase" evidence="3">
    <location>
        <begin position="70"/>
        <end position="270"/>
    </location>
</feature>